<organism evidence="1 2">
    <name type="scientific">Deinococcus indicus</name>
    <dbReference type="NCBI Taxonomy" id="223556"/>
    <lineage>
        <taxon>Bacteria</taxon>
        <taxon>Thermotogati</taxon>
        <taxon>Deinococcota</taxon>
        <taxon>Deinococci</taxon>
        <taxon>Deinococcales</taxon>
        <taxon>Deinococcaceae</taxon>
        <taxon>Deinococcus</taxon>
    </lineage>
</organism>
<dbReference type="Proteomes" id="UP000197208">
    <property type="component" value="Unassembled WGS sequence"/>
</dbReference>
<evidence type="ECO:0000313" key="2">
    <source>
        <dbReference type="Proteomes" id="UP000197208"/>
    </source>
</evidence>
<name>A0A246BTP0_9DEIO</name>
<protein>
    <submittedName>
        <fullName evidence="1">Uncharacterized protein</fullName>
    </submittedName>
</protein>
<accession>A0A246BTP0</accession>
<reference evidence="1 2" key="1">
    <citation type="submission" date="2017-05" db="EMBL/GenBank/DDBJ databases">
        <title>De novo genome assembly of Deniococcus indicus strain DR1.</title>
        <authorList>
            <person name="Chauhan D."/>
            <person name="Yennamalli R.M."/>
            <person name="Priyadarshini R."/>
        </authorList>
    </citation>
    <scope>NUCLEOTIDE SEQUENCE [LARGE SCALE GENOMIC DNA]</scope>
    <source>
        <strain evidence="1 2">DR1</strain>
    </source>
</reference>
<keyword evidence="2" id="KW-1185">Reference proteome</keyword>
<dbReference type="EMBL" id="NHMK01000003">
    <property type="protein sequence ID" value="OWL99045.1"/>
    <property type="molecule type" value="Genomic_DNA"/>
</dbReference>
<dbReference type="RefSeq" id="WP_088246737.1">
    <property type="nucleotide sequence ID" value="NZ_NHMK01000003.1"/>
</dbReference>
<dbReference type="AlphaFoldDB" id="A0A246BTP0"/>
<gene>
    <name evidence="1" type="ORF">CBQ26_00870</name>
</gene>
<evidence type="ECO:0000313" key="1">
    <source>
        <dbReference type="EMBL" id="OWL99045.1"/>
    </source>
</evidence>
<comment type="caution">
    <text evidence="1">The sequence shown here is derived from an EMBL/GenBank/DDBJ whole genome shotgun (WGS) entry which is preliminary data.</text>
</comment>
<proteinExistence type="predicted"/>
<sequence length="68" mass="7904">MTAQQYRADWVVPGPQRLTRLEEYRARHWVALLAELHAEPCTAERAHLSLRALRLARLARRALELGMN</sequence>